<dbReference type="SUPFAM" id="SSF47459">
    <property type="entry name" value="HLH, helix-loop-helix DNA-binding domain"/>
    <property type="match status" value="1"/>
</dbReference>
<feature type="region of interest" description="Disordered" evidence="6">
    <location>
        <begin position="304"/>
        <end position="329"/>
    </location>
</feature>
<dbReference type="Gene3D" id="4.10.280.10">
    <property type="entry name" value="Helix-loop-helix DNA-binding domain"/>
    <property type="match status" value="1"/>
</dbReference>
<keyword evidence="9" id="KW-1185">Reference proteome</keyword>
<dbReference type="InterPro" id="IPR052207">
    <property type="entry name" value="Max-like/E-box_TFs"/>
</dbReference>
<accession>A0ABR2WPH9</accession>
<proteinExistence type="predicted"/>
<organism evidence="8 9">
    <name type="scientific">Basidiobolus ranarum</name>
    <dbReference type="NCBI Taxonomy" id="34480"/>
    <lineage>
        <taxon>Eukaryota</taxon>
        <taxon>Fungi</taxon>
        <taxon>Fungi incertae sedis</taxon>
        <taxon>Zoopagomycota</taxon>
        <taxon>Entomophthoromycotina</taxon>
        <taxon>Basidiobolomycetes</taxon>
        <taxon>Basidiobolales</taxon>
        <taxon>Basidiobolaceae</taxon>
        <taxon>Basidiobolus</taxon>
    </lineage>
</organism>
<dbReference type="Proteomes" id="UP001479436">
    <property type="component" value="Unassembled WGS sequence"/>
</dbReference>
<sequence>MDKGNPEAPPFRIIDFNENSTTSQTRTQTTLMPGPMPPTVSVMQYTSQSISPTIPHAAQSYPLNSHPFCPPSNPGEGTSTIKKPVEPTPVEKKPSLTSHMANRRLKGYRFEDSIREFSPDKLFKNKENRRRESYVVNGVNILNRDEIDSQAAITRIQKRKEQHNRVERKRRDLINTAIEELSEIVPNAQEEGIKYARGNVLRLTIDYIKDLQTEIQGLRLENENLKHEHLVPRLDPAKRPPMITINHDQSRVTNNTTVINRDTEVKTPQDNFGFPVVNVSPSYANGPIGYGNVLGSPLHTPLLSSSQGSPITSPFHSPAHSPVSPRRPSETGFLLPPAAIGAPLPTEHIQHTERRYSDGLLSPYSMAPNPQVSSQLNVRNGQVNGIRPVNTISSPQNFVTPPPSSPHSQI</sequence>
<feature type="compositionally biased region" description="Basic and acidic residues" evidence="6">
    <location>
        <begin position="83"/>
        <end position="94"/>
    </location>
</feature>
<dbReference type="InterPro" id="IPR036638">
    <property type="entry name" value="HLH_DNA-bd_sf"/>
</dbReference>
<dbReference type="Pfam" id="PF00010">
    <property type="entry name" value="HLH"/>
    <property type="match status" value="1"/>
</dbReference>
<feature type="region of interest" description="Disordered" evidence="6">
    <location>
        <begin position="68"/>
        <end position="94"/>
    </location>
</feature>
<evidence type="ECO:0000256" key="5">
    <source>
        <dbReference type="ARBA" id="ARBA00023242"/>
    </source>
</evidence>
<dbReference type="EMBL" id="JASJQH010000651">
    <property type="protein sequence ID" value="KAK9763398.1"/>
    <property type="molecule type" value="Genomic_DNA"/>
</dbReference>
<evidence type="ECO:0000256" key="4">
    <source>
        <dbReference type="ARBA" id="ARBA00023163"/>
    </source>
</evidence>
<dbReference type="PANTHER" id="PTHR15741:SF27">
    <property type="entry name" value="TRANSCRIPTION FACTOR AP-4"/>
    <property type="match status" value="1"/>
</dbReference>
<dbReference type="PANTHER" id="PTHR15741">
    <property type="entry name" value="BASIC HELIX-LOOP-HELIX ZIP TRANSCRIPTION FACTOR"/>
    <property type="match status" value="1"/>
</dbReference>
<keyword evidence="4" id="KW-0804">Transcription</keyword>
<feature type="compositionally biased region" description="Pro residues" evidence="6">
    <location>
        <begin position="400"/>
        <end position="410"/>
    </location>
</feature>
<evidence type="ECO:0000313" key="8">
    <source>
        <dbReference type="EMBL" id="KAK9763398.1"/>
    </source>
</evidence>
<dbReference type="InterPro" id="IPR011598">
    <property type="entry name" value="bHLH_dom"/>
</dbReference>
<keyword evidence="3" id="KW-0238">DNA-binding</keyword>
<protein>
    <recommendedName>
        <fullName evidence="7">BHLH domain-containing protein</fullName>
    </recommendedName>
</protein>
<feature type="domain" description="BHLH" evidence="7">
    <location>
        <begin position="158"/>
        <end position="211"/>
    </location>
</feature>
<comment type="caution">
    <text evidence="8">The sequence shown here is derived from an EMBL/GenBank/DDBJ whole genome shotgun (WGS) entry which is preliminary data.</text>
</comment>
<evidence type="ECO:0000259" key="7">
    <source>
        <dbReference type="PROSITE" id="PS50888"/>
    </source>
</evidence>
<keyword evidence="5" id="KW-0539">Nucleus</keyword>
<feature type="compositionally biased region" description="Low complexity" evidence="6">
    <location>
        <begin position="20"/>
        <end position="30"/>
    </location>
</feature>
<feature type="compositionally biased region" description="Polar residues" evidence="6">
    <location>
        <begin position="390"/>
        <end position="399"/>
    </location>
</feature>
<dbReference type="PROSITE" id="PS50888">
    <property type="entry name" value="BHLH"/>
    <property type="match status" value="1"/>
</dbReference>
<dbReference type="SMART" id="SM00353">
    <property type="entry name" value="HLH"/>
    <property type="match status" value="1"/>
</dbReference>
<evidence type="ECO:0000313" key="9">
    <source>
        <dbReference type="Proteomes" id="UP001479436"/>
    </source>
</evidence>
<comment type="subcellular location">
    <subcellularLocation>
        <location evidence="1">Nucleus</location>
    </subcellularLocation>
</comment>
<reference evidence="8 9" key="1">
    <citation type="submission" date="2023-04" db="EMBL/GenBank/DDBJ databases">
        <title>Genome of Basidiobolus ranarum AG-B5.</title>
        <authorList>
            <person name="Stajich J.E."/>
            <person name="Carter-House D."/>
            <person name="Gryganskyi A."/>
        </authorList>
    </citation>
    <scope>NUCLEOTIDE SEQUENCE [LARGE SCALE GENOMIC DNA]</scope>
    <source>
        <strain evidence="8 9">AG-B5</strain>
    </source>
</reference>
<evidence type="ECO:0000256" key="2">
    <source>
        <dbReference type="ARBA" id="ARBA00023015"/>
    </source>
</evidence>
<feature type="region of interest" description="Disordered" evidence="6">
    <location>
        <begin position="389"/>
        <end position="410"/>
    </location>
</feature>
<gene>
    <name evidence="8" type="ORF">K7432_009963</name>
</gene>
<name>A0ABR2WPH9_9FUNG</name>
<evidence type="ECO:0000256" key="3">
    <source>
        <dbReference type="ARBA" id="ARBA00023125"/>
    </source>
</evidence>
<feature type="compositionally biased region" description="Polar residues" evidence="6">
    <location>
        <begin position="304"/>
        <end position="315"/>
    </location>
</feature>
<feature type="region of interest" description="Disordered" evidence="6">
    <location>
        <begin position="1"/>
        <end position="36"/>
    </location>
</feature>
<dbReference type="CDD" id="cd11387">
    <property type="entry name" value="bHLHzip_USF_MITF"/>
    <property type="match status" value="1"/>
</dbReference>
<evidence type="ECO:0000256" key="6">
    <source>
        <dbReference type="SAM" id="MobiDB-lite"/>
    </source>
</evidence>
<evidence type="ECO:0000256" key="1">
    <source>
        <dbReference type="ARBA" id="ARBA00004123"/>
    </source>
</evidence>
<keyword evidence="2" id="KW-0805">Transcription regulation</keyword>